<dbReference type="Gene3D" id="3.40.718.10">
    <property type="entry name" value="Isopropylmalate Dehydrogenase"/>
    <property type="match status" value="1"/>
</dbReference>
<keyword evidence="2 4" id="KW-0560">Oxidoreductase</keyword>
<dbReference type="RefSeq" id="WP_023433090.1">
    <property type="nucleotide sequence ID" value="NZ_AWXZ01000038.1"/>
</dbReference>
<dbReference type="GO" id="GO:0006099">
    <property type="term" value="P:tricarboxylic acid cycle"/>
    <property type="evidence" value="ECO:0007669"/>
    <property type="project" value="TreeGrafter"/>
</dbReference>
<dbReference type="PROSITE" id="PS00470">
    <property type="entry name" value="IDH_IMDH"/>
    <property type="match status" value="1"/>
</dbReference>
<protein>
    <submittedName>
        <fullName evidence="4">3-isopropylmalate dehydrogenase</fullName>
        <ecNumber evidence="4">1.1.1.85</ecNumber>
    </submittedName>
</protein>
<gene>
    <name evidence="4" type="ORF">N177_2967</name>
</gene>
<comment type="caution">
    <text evidence="4">The sequence shown here is derived from an EMBL/GenBank/DDBJ whole genome shotgun (WGS) entry which is preliminary data.</text>
</comment>
<dbReference type="EC" id="1.1.1.85" evidence="4"/>
<dbReference type="Proteomes" id="UP000017819">
    <property type="component" value="Unassembled WGS sequence"/>
</dbReference>
<dbReference type="Pfam" id="PF00180">
    <property type="entry name" value="Iso_dh"/>
    <property type="match status" value="1"/>
</dbReference>
<dbReference type="eggNOG" id="COG0473">
    <property type="taxonomic scope" value="Bacteria"/>
</dbReference>
<dbReference type="InterPro" id="IPR024084">
    <property type="entry name" value="IsoPropMal-DH-like_dom"/>
</dbReference>
<dbReference type="STRING" id="631454.N177_2967"/>
<dbReference type="EMBL" id="AWXZ01000038">
    <property type="protein sequence ID" value="ESR23737.1"/>
    <property type="molecule type" value="Genomic_DNA"/>
</dbReference>
<reference evidence="4 5" key="1">
    <citation type="journal article" date="2014" name="Genome Announc.">
        <title>Draft Genome Sequence of Lutibaculum baratangense Strain AMV1T, Isolated from a Mud Volcano in Andamans, India.</title>
        <authorList>
            <person name="Singh A."/>
            <person name="Sreenivas A."/>
            <person name="Sathyanarayana Reddy G."/>
            <person name="Pinnaka A.K."/>
            <person name="Shivaji S."/>
        </authorList>
    </citation>
    <scope>NUCLEOTIDE SEQUENCE [LARGE SCALE GENOMIC DNA]</scope>
    <source>
        <strain evidence="4 5">AMV1</strain>
    </source>
</reference>
<dbReference type="SUPFAM" id="SSF53659">
    <property type="entry name" value="Isocitrate/Isopropylmalate dehydrogenase-like"/>
    <property type="match status" value="1"/>
</dbReference>
<dbReference type="AlphaFoldDB" id="V4QVE3"/>
<dbReference type="GO" id="GO:0051287">
    <property type="term" value="F:NAD binding"/>
    <property type="evidence" value="ECO:0007669"/>
    <property type="project" value="InterPro"/>
</dbReference>
<dbReference type="InterPro" id="IPR019818">
    <property type="entry name" value="IsoCit/isopropylmalate_DH_CS"/>
</dbReference>
<evidence type="ECO:0000313" key="5">
    <source>
        <dbReference type="Proteomes" id="UP000017819"/>
    </source>
</evidence>
<dbReference type="GO" id="GO:0004449">
    <property type="term" value="F:isocitrate dehydrogenase (NAD+) activity"/>
    <property type="evidence" value="ECO:0007669"/>
    <property type="project" value="TreeGrafter"/>
</dbReference>
<sequence>MPNSSVRLAVLKGDGIGPEITDATLRVLDAAAEACGLDLAYEEADIGFDALKRTGTTFPDETFQICKAADGTVLGPVSHNEYPPKAEGGPNPSGELRIRLDLYANIRPAKTIPGLPPRCGKDVDLVIVRENTEGFYADRNMFAGGGEFMPTPDVALAVRKITREGSMRIAEAAFELAMKRPRRKVTSVHKGNVMRLSDGLYLECTREVAKRYPEVEYEERIIDAMAALLVRDASAFDVIVTTNMFGDILSDQASEIAGSLGLAASLNAGRDHAVAQAQHGSAPDIAGRGIANPASLIGSAAMLLHWLGTRRGDAAFQRAASMIQQALQATISAPETRTRDIGGSLGTDAFTGAVVGAIGSARG</sequence>
<dbReference type="GO" id="GO:0000287">
    <property type="term" value="F:magnesium ion binding"/>
    <property type="evidence" value="ECO:0007669"/>
    <property type="project" value="InterPro"/>
</dbReference>
<dbReference type="OrthoDB" id="9767905at2"/>
<evidence type="ECO:0000256" key="1">
    <source>
        <dbReference type="ARBA" id="ARBA00007769"/>
    </source>
</evidence>
<dbReference type="PANTHER" id="PTHR11835:SF34">
    <property type="entry name" value="ISOCITRATE DEHYDROGENASE [NAD] SUBUNIT ALPHA, MITOCHONDRIAL"/>
    <property type="match status" value="1"/>
</dbReference>
<evidence type="ECO:0000259" key="3">
    <source>
        <dbReference type="SMART" id="SM01329"/>
    </source>
</evidence>
<dbReference type="GO" id="GO:0003862">
    <property type="term" value="F:3-isopropylmalate dehydrogenase activity"/>
    <property type="evidence" value="ECO:0007669"/>
    <property type="project" value="UniProtKB-EC"/>
</dbReference>
<comment type="similarity">
    <text evidence="1">Belongs to the isocitrate and isopropylmalate dehydrogenases family.</text>
</comment>
<proteinExistence type="inferred from homology"/>
<dbReference type="PATRIC" id="fig|631454.5.peg.2931"/>
<accession>V4QVE3</accession>
<evidence type="ECO:0000256" key="2">
    <source>
        <dbReference type="ARBA" id="ARBA00023002"/>
    </source>
</evidence>
<dbReference type="PANTHER" id="PTHR11835">
    <property type="entry name" value="DECARBOXYLATING DEHYDROGENASES-ISOCITRATE, ISOPROPYLMALATE, TARTRATE"/>
    <property type="match status" value="1"/>
</dbReference>
<name>V4QVE3_9HYPH</name>
<feature type="domain" description="Isopropylmalate dehydrogenase-like" evidence="3">
    <location>
        <begin position="7"/>
        <end position="354"/>
    </location>
</feature>
<organism evidence="4 5">
    <name type="scientific">Lutibaculum baratangense AMV1</name>
    <dbReference type="NCBI Taxonomy" id="631454"/>
    <lineage>
        <taxon>Bacteria</taxon>
        <taxon>Pseudomonadati</taxon>
        <taxon>Pseudomonadota</taxon>
        <taxon>Alphaproteobacteria</taxon>
        <taxon>Hyphomicrobiales</taxon>
        <taxon>Tepidamorphaceae</taxon>
        <taxon>Lutibaculum</taxon>
    </lineage>
</organism>
<dbReference type="GO" id="GO:0006102">
    <property type="term" value="P:isocitrate metabolic process"/>
    <property type="evidence" value="ECO:0007669"/>
    <property type="project" value="TreeGrafter"/>
</dbReference>
<keyword evidence="5" id="KW-1185">Reference proteome</keyword>
<dbReference type="SMART" id="SM01329">
    <property type="entry name" value="Iso_dh"/>
    <property type="match status" value="1"/>
</dbReference>
<evidence type="ECO:0000313" key="4">
    <source>
        <dbReference type="EMBL" id="ESR23737.1"/>
    </source>
</evidence>